<gene>
    <name evidence="2" type="ORF">THF1A12_50082</name>
</gene>
<sequence length="234" mass="26345">MKNEILGVEIITEDVRAVAQIETVVFKLLFGFASLSEVNFNDTIALHNSRCKQIAEVLLENLNYSDLCADDKLFFQSNRKVKYYLAISCALHDLGKTTVPQNILLKPSSLTDAELKVMKSHTTKPELEYFASAGLDGNIFVNIMRECIRSHHENYNGEGGYPDNLSGTDIPFAGRLMKVIDVLDNLVTDAVYRKALQFEEAYQEMLKLNGIMFDPVIIDSLMASKEQVRQIVSK</sequence>
<dbReference type="EMBL" id="CAKMUD010000105">
    <property type="protein sequence ID" value="CAH1601518.1"/>
    <property type="molecule type" value="Genomic_DNA"/>
</dbReference>
<dbReference type="Gene3D" id="1.10.3210.10">
    <property type="entry name" value="Hypothetical protein af1432"/>
    <property type="match status" value="1"/>
</dbReference>
<feature type="domain" description="HD-GYP" evidence="1">
    <location>
        <begin position="21"/>
        <end position="234"/>
    </location>
</feature>
<organism evidence="2 3">
    <name type="scientific">Vibrio jasicida</name>
    <dbReference type="NCBI Taxonomy" id="766224"/>
    <lineage>
        <taxon>Bacteria</taxon>
        <taxon>Pseudomonadati</taxon>
        <taxon>Pseudomonadota</taxon>
        <taxon>Gammaproteobacteria</taxon>
        <taxon>Vibrionales</taxon>
        <taxon>Vibrionaceae</taxon>
        <taxon>Vibrio</taxon>
    </lineage>
</organism>
<dbReference type="SMART" id="SM00471">
    <property type="entry name" value="HDc"/>
    <property type="match status" value="1"/>
</dbReference>
<dbReference type="Proteomes" id="UP001295462">
    <property type="component" value="Unassembled WGS sequence"/>
</dbReference>
<dbReference type="PANTHER" id="PTHR45228">
    <property type="entry name" value="CYCLIC DI-GMP PHOSPHODIESTERASE TM_0186-RELATED"/>
    <property type="match status" value="1"/>
</dbReference>
<dbReference type="GO" id="GO:0008081">
    <property type="term" value="F:phosphoric diester hydrolase activity"/>
    <property type="evidence" value="ECO:0007669"/>
    <property type="project" value="UniProtKB-ARBA"/>
</dbReference>
<protein>
    <submittedName>
        <fullName evidence="2">HD-GYP domain-containing protein</fullName>
    </submittedName>
</protein>
<evidence type="ECO:0000313" key="3">
    <source>
        <dbReference type="Proteomes" id="UP001295462"/>
    </source>
</evidence>
<accession>A0AAU9QT83</accession>
<dbReference type="Pfam" id="PF13487">
    <property type="entry name" value="HD_5"/>
    <property type="match status" value="1"/>
</dbReference>
<dbReference type="InterPro" id="IPR052020">
    <property type="entry name" value="Cyclic_di-GMP/3'3'-cGAMP_PDE"/>
</dbReference>
<evidence type="ECO:0000313" key="2">
    <source>
        <dbReference type="EMBL" id="CAH1601518.1"/>
    </source>
</evidence>
<comment type="caution">
    <text evidence="2">The sequence shown here is derived from an EMBL/GenBank/DDBJ whole genome shotgun (WGS) entry which is preliminary data.</text>
</comment>
<name>A0AAU9QT83_9VIBR</name>
<dbReference type="CDD" id="cd00077">
    <property type="entry name" value="HDc"/>
    <property type="match status" value="1"/>
</dbReference>
<evidence type="ECO:0000259" key="1">
    <source>
        <dbReference type="PROSITE" id="PS51832"/>
    </source>
</evidence>
<dbReference type="PANTHER" id="PTHR45228:SF1">
    <property type="entry name" value="CYCLIC DI-GMP PHOSPHODIESTERASE TM_0186"/>
    <property type="match status" value="1"/>
</dbReference>
<dbReference type="RefSeq" id="WP_409589911.1">
    <property type="nucleotide sequence ID" value="NZ_CAKMTZ010000104.1"/>
</dbReference>
<proteinExistence type="predicted"/>
<reference evidence="2" key="1">
    <citation type="submission" date="2022-01" db="EMBL/GenBank/DDBJ databases">
        <authorList>
            <person name="Lagorce A."/>
        </authorList>
    </citation>
    <scope>NUCLEOTIDE SEQUENCE</scope>
    <source>
        <strain evidence="2">Th15_F1_A12</strain>
    </source>
</reference>
<dbReference type="SUPFAM" id="SSF109604">
    <property type="entry name" value="HD-domain/PDEase-like"/>
    <property type="match status" value="1"/>
</dbReference>
<dbReference type="PROSITE" id="PS51832">
    <property type="entry name" value="HD_GYP"/>
    <property type="match status" value="1"/>
</dbReference>
<dbReference type="InterPro" id="IPR037522">
    <property type="entry name" value="HD_GYP_dom"/>
</dbReference>
<dbReference type="InterPro" id="IPR003607">
    <property type="entry name" value="HD/PDEase_dom"/>
</dbReference>
<dbReference type="AlphaFoldDB" id="A0AAU9QT83"/>